<reference evidence="2" key="1">
    <citation type="submission" date="2019-08" db="EMBL/GenBank/DDBJ databases">
        <authorList>
            <person name="Kucharzyk K."/>
            <person name="Murdoch R.W."/>
            <person name="Higgins S."/>
            <person name="Loffler F."/>
        </authorList>
    </citation>
    <scope>NUCLEOTIDE SEQUENCE</scope>
</reference>
<dbReference type="AlphaFoldDB" id="A0A644WHG5"/>
<keyword evidence="1" id="KW-0812">Transmembrane</keyword>
<evidence type="ECO:0000256" key="1">
    <source>
        <dbReference type="SAM" id="Phobius"/>
    </source>
</evidence>
<proteinExistence type="predicted"/>
<keyword evidence="1" id="KW-1133">Transmembrane helix</keyword>
<gene>
    <name evidence="2" type="ORF">SDC9_49581</name>
</gene>
<comment type="caution">
    <text evidence="2">The sequence shown here is derived from an EMBL/GenBank/DDBJ whole genome shotgun (WGS) entry which is preliminary data.</text>
</comment>
<sequence length="48" mass="5817">MSTEEQWYAIITVVIAVIFLWRWWGMTSDISKIRKMLEKKLNNDEVKD</sequence>
<name>A0A644WHG5_9ZZZZ</name>
<evidence type="ECO:0000313" key="2">
    <source>
        <dbReference type="EMBL" id="MPM03316.1"/>
    </source>
</evidence>
<accession>A0A644WHG5</accession>
<keyword evidence="1" id="KW-0472">Membrane</keyword>
<protein>
    <submittedName>
        <fullName evidence="2">Uncharacterized protein</fullName>
    </submittedName>
</protein>
<organism evidence="2">
    <name type="scientific">bioreactor metagenome</name>
    <dbReference type="NCBI Taxonomy" id="1076179"/>
    <lineage>
        <taxon>unclassified sequences</taxon>
        <taxon>metagenomes</taxon>
        <taxon>ecological metagenomes</taxon>
    </lineage>
</organism>
<feature type="transmembrane region" description="Helical" evidence="1">
    <location>
        <begin position="6"/>
        <end position="24"/>
    </location>
</feature>
<dbReference type="EMBL" id="VSSQ01000942">
    <property type="protein sequence ID" value="MPM03316.1"/>
    <property type="molecule type" value="Genomic_DNA"/>
</dbReference>